<evidence type="ECO:0000313" key="3">
    <source>
        <dbReference type="Proteomes" id="UP001158576"/>
    </source>
</evidence>
<evidence type="ECO:0000256" key="1">
    <source>
        <dbReference type="SAM" id="MobiDB-lite"/>
    </source>
</evidence>
<feature type="region of interest" description="Disordered" evidence="1">
    <location>
        <begin position="1"/>
        <end position="33"/>
    </location>
</feature>
<feature type="compositionally biased region" description="Basic and acidic residues" evidence="1">
    <location>
        <begin position="15"/>
        <end position="30"/>
    </location>
</feature>
<gene>
    <name evidence="2" type="ORF">OKIOD_LOCUS10230</name>
</gene>
<keyword evidence="3" id="KW-1185">Reference proteome</keyword>
<sequence length="144" mass="15929">MSDLVESAGQLVQNEDAKTPVDPIDEHVPDSESATSDIVAAFVEACDAVDDVFTRPIDPSPSSGCQKPKQAVQGSGAKFILEKVEDFFTESELENLENCCPDWKNLSLARRRVIICEIKEASAYFAYEDAKRRTLMAKSSLTFY</sequence>
<dbReference type="EMBL" id="OU015566">
    <property type="protein sequence ID" value="CAG5104702.1"/>
    <property type="molecule type" value="Genomic_DNA"/>
</dbReference>
<name>A0ABN7ST91_OIKDI</name>
<organism evidence="2 3">
    <name type="scientific">Oikopleura dioica</name>
    <name type="common">Tunicate</name>
    <dbReference type="NCBI Taxonomy" id="34765"/>
    <lineage>
        <taxon>Eukaryota</taxon>
        <taxon>Metazoa</taxon>
        <taxon>Chordata</taxon>
        <taxon>Tunicata</taxon>
        <taxon>Appendicularia</taxon>
        <taxon>Copelata</taxon>
        <taxon>Oikopleuridae</taxon>
        <taxon>Oikopleura</taxon>
    </lineage>
</organism>
<dbReference type="Proteomes" id="UP001158576">
    <property type="component" value="Chromosome 1"/>
</dbReference>
<protein>
    <submittedName>
        <fullName evidence="2">Oidioi.mRNA.OKI2018_I69.chr1.g1465.t1.cds</fullName>
    </submittedName>
</protein>
<evidence type="ECO:0000313" key="2">
    <source>
        <dbReference type="EMBL" id="CAG5104702.1"/>
    </source>
</evidence>
<proteinExistence type="predicted"/>
<accession>A0ABN7ST91</accession>
<reference evidence="2 3" key="1">
    <citation type="submission" date="2021-04" db="EMBL/GenBank/DDBJ databases">
        <authorList>
            <person name="Bliznina A."/>
        </authorList>
    </citation>
    <scope>NUCLEOTIDE SEQUENCE [LARGE SCALE GENOMIC DNA]</scope>
</reference>